<dbReference type="PANTHER" id="PTHR46577">
    <property type="entry name" value="HTH-TYPE TRANSCRIPTIONAL REGULATORY PROTEIN GABR"/>
    <property type="match status" value="1"/>
</dbReference>
<dbReference type="GO" id="GO:0008483">
    <property type="term" value="F:transaminase activity"/>
    <property type="evidence" value="ECO:0007669"/>
    <property type="project" value="UniProtKB-KW"/>
</dbReference>
<keyword evidence="4" id="KW-0238">DNA-binding</keyword>
<evidence type="ECO:0000313" key="9">
    <source>
        <dbReference type="Proteomes" id="UP000216411"/>
    </source>
</evidence>
<dbReference type="EMBL" id="NOKA02000016">
    <property type="protein sequence ID" value="RDY31383.1"/>
    <property type="molecule type" value="Genomic_DNA"/>
</dbReference>
<dbReference type="SUPFAM" id="SSF53383">
    <property type="entry name" value="PLP-dependent transferases"/>
    <property type="match status" value="1"/>
</dbReference>
<dbReference type="Pfam" id="PF00392">
    <property type="entry name" value="GntR"/>
    <property type="match status" value="1"/>
</dbReference>
<organism evidence="7 10">
    <name type="scientific">Lachnotalea glycerini</name>
    <dbReference type="NCBI Taxonomy" id="1763509"/>
    <lineage>
        <taxon>Bacteria</taxon>
        <taxon>Bacillati</taxon>
        <taxon>Bacillota</taxon>
        <taxon>Clostridia</taxon>
        <taxon>Lachnospirales</taxon>
        <taxon>Lachnospiraceae</taxon>
        <taxon>Lachnotalea</taxon>
    </lineage>
</organism>
<dbReference type="SMART" id="SM00345">
    <property type="entry name" value="HTH_GNTR"/>
    <property type="match status" value="1"/>
</dbReference>
<feature type="domain" description="HTH gntR-type" evidence="6">
    <location>
        <begin position="14"/>
        <end position="82"/>
    </location>
</feature>
<dbReference type="InterPro" id="IPR015424">
    <property type="entry name" value="PyrdxlP-dep_Trfase"/>
</dbReference>
<reference evidence="7 10" key="2">
    <citation type="submission" date="2018-05" db="EMBL/GenBank/DDBJ databases">
        <title>Genomic Encyclopedia of Type Strains, Phase IV (KMG-IV): sequencing the most valuable type-strain genomes for metagenomic binning, comparative biology and taxonomic classification.</title>
        <authorList>
            <person name="Goeker M."/>
        </authorList>
    </citation>
    <scope>NUCLEOTIDE SEQUENCE [LARGE SCALE GENOMIC DNA]</scope>
    <source>
        <strain evidence="7 10">DSM 28816</strain>
    </source>
</reference>
<sequence>MYELMIELDSNGKKPLYEQIYEYIKREIQEGKLPFHNKLPSTRILAKNLQISRSTVDLAYEQLVSEGYILPVACKGYYVCQIEGLYHINKTKEMNAYDIEKKQENIQYDFTPNGIDTENFPYSIWRKIMKNTLMEDNRELFQLGFPLGEPNLRATISTYLHQARGVNCSPSQIILGAGNDYLLMILSQIIGTNHIIAMEDPTYKQAYKTFCNLKIRVNCIGLDKDGMNVEQLEATDSNIAYVMPSHQFPLGIIMPIKRRMELLNWASKRENRYIIEDDYDSEFRYIGKPIPSLQGYDVNDKVIYMGTFSKSIAPAIRVSYMVLPQNLIKDYYQKGFYASTVSKIDQTILNTFINQGYYERHLNKMRATYKNKHDILLNELKRIKNIISITGENAGVHVLANFPKEVKESLLIEKAKQQNVGVYGLSDYYIKDDRHENTTILLGYASLAEKDIKEAVDRLRNAWEF</sequence>
<evidence type="ECO:0000313" key="10">
    <source>
        <dbReference type="Proteomes" id="UP000247523"/>
    </source>
</evidence>
<dbReference type="InterPro" id="IPR051446">
    <property type="entry name" value="HTH_trans_reg/aminotransferase"/>
</dbReference>
<dbReference type="Pfam" id="PF00155">
    <property type="entry name" value="Aminotran_1_2"/>
    <property type="match status" value="1"/>
</dbReference>
<dbReference type="RefSeq" id="WP_094378268.1">
    <property type="nucleotide sequence ID" value="NZ_NOKA02000016.1"/>
</dbReference>
<dbReference type="GO" id="GO:0003677">
    <property type="term" value="F:DNA binding"/>
    <property type="evidence" value="ECO:0007669"/>
    <property type="project" value="UniProtKB-KW"/>
</dbReference>
<evidence type="ECO:0000256" key="2">
    <source>
        <dbReference type="ARBA" id="ARBA00022898"/>
    </source>
</evidence>
<dbReference type="EMBL" id="QICS01000014">
    <property type="protein sequence ID" value="PXV85947.1"/>
    <property type="molecule type" value="Genomic_DNA"/>
</dbReference>
<keyword evidence="7" id="KW-0808">Transferase</keyword>
<proteinExistence type="inferred from homology"/>
<reference evidence="8" key="3">
    <citation type="submission" date="2018-07" db="EMBL/GenBank/DDBJ databases">
        <authorList>
            <person name="Quirk P.G."/>
            <person name="Krulwich T.A."/>
        </authorList>
    </citation>
    <scope>NUCLEOTIDE SEQUENCE</scope>
    <source>
        <strain evidence="8">CCRI-19302</strain>
    </source>
</reference>
<dbReference type="InterPro" id="IPR015421">
    <property type="entry name" value="PyrdxlP-dep_Trfase_major"/>
</dbReference>
<evidence type="ECO:0000313" key="7">
    <source>
        <dbReference type="EMBL" id="PXV85947.1"/>
    </source>
</evidence>
<evidence type="ECO:0000256" key="5">
    <source>
        <dbReference type="ARBA" id="ARBA00023163"/>
    </source>
</evidence>
<dbReference type="PANTHER" id="PTHR46577:SF1">
    <property type="entry name" value="HTH-TYPE TRANSCRIPTIONAL REGULATORY PROTEIN GABR"/>
    <property type="match status" value="1"/>
</dbReference>
<dbReference type="GO" id="GO:0030170">
    <property type="term" value="F:pyridoxal phosphate binding"/>
    <property type="evidence" value="ECO:0007669"/>
    <property type="project" value="InterPro"/>
</dbReference>
<dbReference type="Proteomes" id="UP000247523">
    <property type="component" value="Unassembled WGS sequence"/>
</dbReference>
<evidence type="ECO:0000313" key="8">
    <source>
        <dbReference type="EMBL" id="RDY31383.1"/>
    </source>
</evidence>
<dbReference type="PRINTS" id="PR00035">
    <property type="entry name" value="HTHGNTR"/>
</dbReference>
<dbReference type="Proteomes" id="UP000216411">
    <property type="component" value="Unassembled WGS sequence"/>
</dbReference>
<name>A0A255I9R7_9FIRM</name>
<protein>
    <submittedName>
        <fullName evidence="7">GntR family transcriptional regulator/MocR family aminotransferase</fullName>
    </submittedName>
    <submittedName>
        <fullName evidence="8">PLP-dependent aminotransferase family protein</fullName>
    </submittedName>
</protein>
<dbReference type="CDD" id="cd00609">
    <property type="entry name" value="AAT_like"/>
    <property type="match status" value="1"/>
</dbReference>
<evidence type="ECO:0000256" key="1">
    <source>
        <dbReference type="ARBA" id="ARBA00005384"/>
    </source>
</evidence>
<dbReference type="AlphaFoldDB" id="A0A255I9R7"/>
<dbReference type="PROSITE" id="PS50949">
    <property type="entry name" value="HTH_GNTR"/>
    <property type="match status" value="1"/>
</dbReference>
<evidence type="ECO:0000259" key="6">
    <source>
        <dbReference type="PROSITE" id="PS50949"/>
    </source>
</evidence>
<dbReference type="Gene3D" id="3.40.640.10">
    <property type="entry name" value="Type I PLP-dependent aspartate aminotransferase-like (Major domain)"/>
    <property type="match status" value="1"/>
</dbReference>
<comment type="caution">
    <text evidence="7">The sequence shown here is derived from an EMBL/GenBank/DDBJ whole genome shotgun (WGS) entry which is preliminary data.</text>
</comment>
<accession>A0A255I9R7</accession>
<reference evidence="8 9" key="1">
    <citation type="journal article" date="2017" name="Genome Announc.">
        <title>Draft Genome Sequence of a Sporulating and Motile Strain of Lachnotalea glycerini Isolated from Water in Quebec City, Canada.</title>
        <authorList>
            <person name="Maheux A.F."/>
            <person name="Boudreau D.K."/>
            <person name="Berube E."/>
            <person name="Boissinot M."/>
            <person name="Raymond F."/>
            <person name="Brodeur S."/>
            <person name="Corbeil J."/>
            <person name="Isabel S."/>
            <person name="Omar R.F."/>
            <person name="Bergeron M.G."/>
        </authorList>
    </citation>
    <scope>NUCLEOTIDE SEQUENCE [LARGE SCALE GENOMIC DNA]</scope>
    <source>
        <strain evidence="8 9">CCRI-19302</strain>
    </source>
</reference>
<gene>
    <name evidence="7" type="ORF">C8E03_11424</name>
    <name evidence="8" type="ORF">CG710_009690</name>
</gene>
<dbReference type="InterPro" id="IPR004839">
    <property type="entry name" value="Aminotransferase_I/II_large"/>
</dbReference>
<keyword evidence="9" id="KW-1185">Reference proteome</keyword>
<evidence type="ECO:0000256" key="3">
    <source>
        <dbReference type="ARBA" id="ARBA00023015"/>
    </source>
</evidence>
<dbReference type="Gene3D" id="1.10.10.10">
    <property type="entry name" value="Winged helix-like DNA-binding domain superfamily/Winged helix DNA-binding domain"/>
    <property type="match status" value="1"/>
</dbReference>
<dbReference type="OrthoDB" id="9808770at2"/>
<keyword evidence="3" id="KW-0805">Transcription regulation</keyword>
<keyword evidence="5" id="KW-0804">Transcription</keyword>
<keyword evidence="7" id="KW-0032">Aminotransferase</keyword>
<dbReference type="GO" id="GO:0003700">
    <property type="term" value="F:DNA-binding transcription factor activity"/>
    <property type="evidence" value="ECO:0007669"/>
    <property type="project" value="InterPro"/>
</dbReference>
<dbReference type="InterPro" id="IPR036390">
    <property type="entry name" value="WH_DNA-bd_sf"/>
</dbReference>
<dbReference type="InterPro" id="IPR036388">
    <property type="entry name" value="WH-like_DNA-bd_sf"/>
</dbReference>
<evidence type="ECO:0000256" key="4">
    <source>
        <dbReference type="ARBA" id="ARBA00023125"/>
    </source>
</evidence>
<comment type="similarity">
    <text evidence="1">In the C-terminal section; belongs to the class-I pyridoxal-phosphate-dependent aminotransferase family.</text>
</comment>
<keyword evidence="2" id="KW-0663">Pyridoxal phosphate</keyword>
<dbReference type="InterPro" id="IPR000524">
    <property type="entry name" value="Tscrpt_reg_HTH_GntR"/>
</dbReference>
<dbReference type="CDD" id="cd07377">
    <property type="entry name" value="WHTH_GntR"/>
    <property type="match status" value="1"/>
</dbReference>
<dbReference type="SUPFAM" id="SSF46785">
    <property type="entry name" value="Winged helix' DNA-binding domain"/>
    <property type="match status" value="1"/>
</dbReference>